<protein>
    <submittedName>
        <fullName evidence="1">Uncharacterized protein</fullName>
    </submittedName>
</protein>
<sequence>MKKNKAKAPKNKKTRNKAFKGDTQFDDIFEHLADGVNVESEGIEGESVIDETVTPTRVHVQAPRPESEEAEMTYKQRRQQSLRKLGMKLKDSIEAGDTQLPGFNPERITLDINGNIKPGRVTLPVYYKAILSRCKNLINDYSVLPSLSATCPGMNQRIVRIRMAQVLAVLLTSTEFAGGRIGRLCQGSGITPVAFSELRSAFMLRFGFEISENTWYSAIHRLRVSGLLQTMAVNVPVEVENANGDKVTIVRSAASYKQFTERFFREFKVTRYNNVMSLIEAGVSKMKSHGFIFKWVNFSCLANSVRDRVQASFLNDLIEQVAPVSGFRNFSTVP</sequence>
<dbReference type="EMBL" id="BATL01000039">
    <property type="protein sequence ID" value="GAD76177.1"/>
    <property type="molecule type" value="Genomic_DNA"/>
</dbReference>
<evidence type="ECO:0000313" key="2">
    <source>
        <dbReference type="Proteomes" id="UP000016567"/>
    </source>
</evidence>
<reference evidence="1 2" key="1">
    <citation type="submission" date="2013-09" db="EMBL/GenBank/DDBJ databases">
        <title>Whole genome shotgun sequence of Vibrio azureus NBRC 104587.</title>
        <authorList>
            <person name="Isaki S."/>
            <person name="Hosoyama A."/>
            <person name="Numata M."/>
            <person name="Hashimoto M."/>
            <person name="Hosoyama Y."/>
            <person name="Tsuchikane K."/>
            <person name="Noguchi M."/>
            <person name="Hirakata S."/>
            <person name="Ichikawa N."/>
            <person name="Ohji S."/>
            <person name="Yamazoe A."/>
            <person name="Fujita N."/>
        </authorList>
    </citation>
    <scope>NUCLEOTIDE SEQUENCE [LARGE SCALE GENOMIC DNA]</scope>
    <source>
        <strain evidence="1 2">NBRC 104587</strain>
    </source>
</reference>
<dbReference type="OrthoDB" id="5891861at2"/>
<proteinExistence type="predicted"/>
<name>U3ASF1_9VIBR</name>
<evidence type="ECO:0000313" key="1">
    <source>
        <dbReference type="EMBL" id="GAD76177.1"/>
    </source>
</evidence>
<gene>
    <name evidence="1" type="ORF">VAZ01S_039_00020</name>
</gene>
<keyword evidence="2" id="KW-1185">Reference proteome</keyword>
<dbReference type="Proteomes" id="UP000016567">
    <property type="component" value="Unassembled WGS sequence"/>
</dbReference>
<dbReference type="STRING" id="1219077.VAZ01S_039_00020"/>
<accession>U3ASF1</accession>
<comment type="caution">
    <text evidence="1">The sequence shown here is derived from an EMBL/GenBank/DDBJ whole genome shotgun (WGS) entry which is preliminary data.</text>
</comment>
<dbReference type="eggNOG" id="ENOG5031MQ6">
    <property type="taxonomic scope" value="Bacteria"/>
</dbReference>
<dbReference type="AlphaFoldDB" id="U3ASF1"/>
<dbReference type="RefSeq" id="WP_021709927.1">
    <property type="nucleotide sequence ID" value="NZ_BAOB01000349.1"/>
</dbReference>
<organism evidence="1 2">
    <name type="scientific">Vibrio azureus NBRC 104587</name>
    <dbReference type="NCBI Taxonomy" id="1219077"/>
    <lineage>
        <taxon>Bacteria</taxon>
        <taxon>Pseudomonadati</taxon>
        <taxon>Pseudomonadota</taxon>
        <taxon>Gammaproteobacteria</taxon>
        <taxon>Vibrionales</taxon>
        <taxon>Vibrionaceae</taxon>
        <taxon>Vibrio</taxon>
    </lineage>
</organism>